<dbReference type="FunFam" id="2.30.29.30:FF:000020">
    <property type="entry name" value="Actin filament-associated protein 1-like 2 isoform 1"/>
    <property type="match status" value="1"/>
</dbReference>
<dbReference type="SUPFAM" id="SSF50729">
    <property type="entry name" value="PH domain-like"/>
    <property type="match status" value="2"/>
</dbReference>
<evidence type="ECO:0000256" key="7">
    <source>
        <dbReference type="SAM" id="Coils"/>
    </source>
</evidence>
<organism evidence="10 11">
    <name type="scientific">Hirundo rustica rustica</name>
    <dbReference type="NCBI Taxonomy" id="333673"/>
    <lineage>
        <taxon>Eukaryota</taxon>
        <taxon>Metazoa</taxon>
        <taxon>Chordata</taxon>
        <taxon>Craniata</taxon>
        <taxon>Vertebrata</taxon>
        <taxon>Euteleostomi</taxon>
        <taxon>Archelosauria</taxon>
        <taxon>Archosauria</taxon>
        <taxon>Dinosauria</taxon>
        <taxon>Saurischia</taxon>
        <taxon>Theropoda</taxon>
        <taxon>Coelurosauria</taxon>
        <taxon>Aves</taxon>
        <taxon>Neognathae</taxon>
        <taxon>Neoaves</taxon>
        <taxon>Telluraves</taxon>
        <taxon>Australaves</taxon>
        <taxon>Passeriformes</taxon>
        <taxon>Sylvioidea</taxon>
        <taxon>Hirundinidae</taxon>
        <taxon>Hirundo</taxon>
    </lineage>
</organism>
<evidence type="ECO:0000256" key="8">
    <source>
        <dbReference type="SAM" id="MobiDB-lite"/>
    </source>
</evidence>
<keyword evidence="3" id="KW-0677">Repeat</keyword>
<dbReference type="InterPro" id="IPR030113">
    <property type="entry name" value="AFAP"/>
</dbReference>
<keyword evidence="11" id="KW-1185">Reference proteome</keyword>
<dbReference type="GO" id="GO:0032675">
    <property type="term" value="P:regulation of interleukin-6 production"/>
    <property type="evidence" value="ECO:0007669"/>
    <property type="project" value="TreeGrafter"/>
</dbReference>
<name>A0A3M0KDT8_HIRRU</name>
<dbReference type="GO" id="GO:0017124">
    <property type="term" value="F:SH3 domain binding"/>
    <property type="evidence" value="ECO:0007669"/>
    <property type="project" value="TreeGrafter"/>
</dbReference>
<keyword evidence="4 7" id="KW-0175">Coiled coil</keyword>
<dbReference type="PROSITE" id="PS50003">
    <property type="entry name" value="PH_DOMAIN"/>
    <property type="match status" value="2"/>
</dbReference>
<evidence type="ECO:0000256" key="1">
    <source>
        <dbReference type="ARBA" id="ARBA00004496"/>
    </source>
</evidence>
<evidence type="ECO:0000313" key="10">
    <source>
        <dbReference type="EMBL" id="RMC11366.1"/>
    </source>
</evidence>
<comment type="caution">
    <text evidence="10">The sequence shown here is derived from an EMBL/GenBank/DDBJ whole genome shotgun (WGS) entry which is preliminary data.</text>
</comment>
<dbReference type="InterPro" id="IPR001849">
    <property type="entry name" value="PH_domain"/>
</dbReference>
<feature type="compositionally biased region" description="Low complexity" evidence="8">
    <location>
        <begin position="774"/>
        <end position="791"/>
    </location>
</feature>
<dbReference type="PANTHER" id="PTHR14338:SF4">
    <property type="entry name" value="ACTIN FILAMENT-ASSOCIATED PROTEIN 1-LIKE 2"/>
    <property type="match status" value="1"/>
</dbReference>
<feature type="region of interest" description="Disordered" evidence="8">
    <location>
        <begin position="499"/>
        <end position="524"/>
    </location>
</feature>
<feature type="region of interest" description="Disordered" evidence="8">
    <location>
        <begin position="545"/>
        <end position="603"/>
    </location>
</feature>
<protein>
    <recommendedName>
        <fullName evidence="6">Actin filament-associated protein 1-like 2</fullName>
    </recommendedName>
</protein>
<evidence type="ECO:0000259" key="9">
    <source>
        <dbReference type="PROSITE" id="PS50003"/>
    </source>
</evidence>
<dbReference type="CDD" id="cd13307">
    <property type="entry name" value="PH2_AFAP"/>
    <property type="match status" value="1"/>
</dbReference>
<feature type="domain" description="PH" evidence="9">
    <location>
        <begin position="349"/>
        <end position="443"/>
    </location>
</feature>
<evidence type="ECO:0000256" key="2">
    <source>
        <dbReference type="ARBA" id="ARBA00022490"/>
    </source>
</evidence>
<sequence length="839" mass="92989">MALEQLLTELEDFLRILDKENLSSTAVVKKSFLSDLLKVYTKSSGGDEEYIYMNKVTVHKQQGDQEKQDKVLDRKNSLPNGDSGLHLSPPQKGLPDLPPPKILETKQPPVPKIESPEGYYEEAEPYDVSINEDGEAVSSSYESYDEEESSKGKSATHQWPSPEATIELMKDARICAFLWRKKWLGQWAKQLCVIKDSRLLCYKSSKDHNPQLDVNLLGCTVIHKEKQVRKKEHKLKIIPTNADVIVLGLQSKDQAEQWLRVIQETSGLLCEGGSEGNQYIPDSQRLSYPKVEVSERYSAASESGSSTDGHTEAAETKDVKKKGTTGLKLSNLMNLGRKKSSSLDSPERSLETSSYLNVLVNSQWKSRWCQIKDGHLHFYQDKNRSKLAQQPLSLAGCEIIPEPSPDHLYSFRILHNGEERLVLEAKSSEEMGHWLGLLLSESGSKTDPEEFTYDYVDADRVSCIVSAAKNSFFLMQRKYSEPNAYIDNLPKGRVQQDELYDDVDLPDLPVEEAPKSESKVEGDQDRVYLDLTPVKSLLHCAGKMSCQSSPLGSPSLERAANKAAPESTAETAPMAKEAEPCTKAAETSEQKLPEKPEPEEAVPRVPAVKIQSQQQSVALPQVAPEVPAGAVPAGSPQLVPAHRPKMPLPAAAVETKLGKNRTEAEVKRFTEEKERLEKEKDEIRAQLTQLRKERRELKEMLGASTGGAGQDKSLEQRLREIDEECKRKESQRVDLELSLVEVKENLKKAESGPVTLGTAVDTTHLENTAPRVQAKSASPANSAENSPVNSATALKNRPLSVMVTGKGTVLQKAKTNPNRVAKTITTSGNPSIKVLTQLM</sequence>
<evidence type="ECO:0000256" key="5">
    <source>
        <dbReference type="ARBA" id="ARBA00059761"/>
    </source>
</evidence>
<feature type="compositionally biased region" description="Basic and acidic residues" evidence="8">
    <location>
        <begin position="309"/>
        <end position="318"/>
    </location>
</feature>
<dbReference type="CDD" id="cd13306">
    <property type="entry name" value="PH1_AFAP"/>
    <property type="match status" value="1"/>
</dbReference>
<comment type="subcellular location">
    <subcellularLocation>
        <location evidence="1">Cytoplasm</location>
    </subcellularLocation>
</comment>
<evidence type="ECO:0000256" key="6">
    <source>
        <dbReference type="ARBA" id="ARBA00072612"/>
    </source>
</evidence>
<feature type="compositionally biased region" description="Basic and acidic residues" evidence="8">
    <location>
        <begin position="512"/>
        <end position="524"/>
    </location>
</feature>
<dbReference type="GO" id="GO:0005829">
    <property type="term" value="C:cytosol"/>
    <property type="evidence" value="ECO:0007669"/>
    <property type="project" value="TreeGrafter"/>
</dbReference>
<feature type="domain" description="PH" evidence="9">
    <location>
        <begin position="171"/>
        <end position="267"/>
    </location>
</feature>
<accession>A0A3M0KDT8</accession>
<evidence type="ECO:0000313" key="11">
    <source>
        <dbReference type="Proteomes" id="UP000269221"/>
    </source>
</evidence>
<dbReference type="GO" id="GO:0006954">
    <property type="term" value="P:inflammatory response"/>
    <property type="evidence" value="ECO:0007669"/>
    <property type="project" value="TreeGrafter"/>
</dbReference>
<dbReference type="SMART" id="SM00233">
    <property type="entry name" value="PH"/>
    <property type="match status" value="2"/>
</dbReference>
<dbReference type="FunFam" id="2.30.29.30:FF:000171">
    <property type="entry name" value="Actin filament-associated protein 1-like 2 isoform 1"/>
    <property type="match status" value="1"/>
</dbReference>
<dbReference type="GO" id="GO:0042169">
    <property type="term" value="F:SH2 domain binding"/>
    <property type="evidence" value="ECO:0007669"/>
    <property type="project" value="TreeGrafter"/>
</dbReference>
<dbReference type="Pfam" id="PF00169">
    <property type="entry name" value="PH"/>
    <property type="match status" value="2"/>
</dbReference>
<evidence type="ECO:0000256" key="3">
    <source>
        <dbReference type="ARBA" id="ARBA00022737"/>
    </source>
</evidence>
<reference evidence="10 11" key="1">
    <citation type="submission" date="2018-07" db="EMBL/GenBank/DDBJ databases">
        <title>A high quality draft genome assembly of the barn swallow (H. rustica rustica).</title>
        <authorList>
            <person name="Formenti G."/>
            <person name="Chiara M."/>
            <person name="Poveda L."/>
            <person name="Francoijs K.-J."/>
            <person name="Bonisoli-Alquati A."/>
            <person name="Canova L."/>
            <person name="Gianfranceschi L."/>
            <person name="Horner D.S."/>
            <person name="Saino N."/>
        </authorList>
    </citation>
    <scope>NUCLEOTIDE SEQUENCE [LARGE SCALE GENOMIC DNA]</scope>
    <source>
        <strain evidence="10">Chelidonia</strain>
        <tissue evidence="10">Blood</tissue>
    </source>
</reference>
<dbReference type="OrthoDB" id="8443615at2759"/>
<dbReference type="GO" id="GO:0007346">
    <property type="term" value="P:regulation of mitotic cell cycle"/>
    <property type="evidence" value="ECO:0007669"/>
    <property type="project" value="TreeGrafter"/>
</dbReference>
<feature type="compositionally biased region" description="Basic and acidic residues" evidence="8">
    <location>
        <begin position="61"/>
        <end position="76"/>
    </location>
</feature>
<feature type="region of interest" description="Disordered" evidence="8">
    <location>
        <begin position="135"/>
        <end position="160"/>
    </location>
</feature>
<feature type="coiled-coil region" evidence="7">
    <location>
        <begin position="659"/>
        <end position="745"/>
    </location>
</feature>
<feature type="region of interest" description="Disordered" evidence="8">
    <location>
        <begin position="297"/>
        <end position="322"/>
    </location>
</feature>
<dbReference type="GO" id="GO:0045742">
    <property type="term" value="P:positive regulation of epidermal growth factor receptor signaling pathway"/>
    <property type="evidence" value="ECO:0007669"/>
    <property type="project" value="TreeGrafter"/>
</dbReference>
<feature type="region of interest" description="Disordered" evidence="8">
    <location>
        <begin position="59"/>
        <end position="120"/>
    </location>
</feature>
<dbReference type="AlphaFoldDB" id="A0A3M0KDT8"/>
<evidence type="ECO:0000256" key="4">
    <source>
        <dbReference type="ARBA" id="ARBA00023054"/>
    </source>
</evidence>
<proteinExistence type="predicted"/>
<dbReference type="STRING" id="333673.A0A3M0KDT8"/>
<dbReference type="Proteomes" id="UP000269221">
    <property type="component" value="Unassembled WGS sequence"/>
</dbReference>
<feature type="region of interest" description="Disordered" evidence="8">
    <location>
        <begin position="769"/>
        <end position="796"/>
    </location>
</feature>
<gene>
    <name evidence="10" type="ORF">DUI87_11485</name>
</gene>
<dbReference type="GO" id="GO:0032757">
    <property type="term" value="P:positive regulation of interleukin-8 production"/>
    <property type="evidence" value="ECO:0007669"/>
    <property type="project" value="TreeGrafter"/>
</dbReference>
<dbReference type="GO" id="GO:0045893">
    <property type="term" value="P:positive regulation of DNA-templated transcription"/>
    <property type="evidence" value="ECO:0007669"/>
    <property type="project" value="TreeGrafter"/>
</dbReference>
<dbReference type="EMBL" id="QRBI01000108">
    <property type="protein sequence ID" value="RMC11366.1"/>
    <property type="molecule type" value="Genomic_DNA"/>
</dbReference>
<dbReference type="Gene3D" id="2.30.29.30">
    <property type="entry name" value="Pleckstrin-homology domain (PH domain)/Phosphotyrosine-binding domain (PTB)"/>
    <property type="match status" value="2"/>
</dbReference>
<keyword evidence="2" id="KW-0963">Cytoplasm</keyword>
<dbReference type="InterPro" id="IPR011993">
    <property type="entry name" value="PH-like_dom_sf"/>
</dbReference>
<comment type="function">
    <text evidence="5">May play a role in a signaling cascade by enhancing the kinase activity of SRC. Contributes to SRC-regulated transcription activation.</text>
</comment>
<dbReference type="PANTHER" id="PTHR14338">
    <property type="entry name" value="ACTIN FILAMENT-ASSOCIATED PROTEIN 1 FAMILY MEMBER"/>
    <property type="match status" value="1"/>
</dbReference>
<feature type="compositionally biased region" description="Basic and acidic residues" evidence="8">
    <location>
        <begin position="576"/>
        <end position="602"/>
    </location>
</feature>